<organism evidence="2 3">
    <name type="scientific">Ancylobacter moscoviensis</name>
    <dbReference type="NCBI Taxonomy" id="2597768"/>
    <lineage>
        <taxon>Bacteria</taxon>
        <taxon>Pseudomonadati</taxon>
        <taxon>Pseudomonadota</taxon>
        <taxon>Alphaproteobacteria</taxon>
        <taxon>Hyphomicrobiales</taxon>
        <taxon>Xanthobacteraceae</taxon>
        <taxon>Ancylobacter</taxon>
    </lineage>
</organism>
<dbReference type="EMBL" id="VMBP01000002">
    <property type="protein sequence ID" value="TSJ63241.1"/>
    <property type="molecule type" value="Genomic_DNA"/>
</dbReference>
<gene>
    <name evidence="2" type="ORF">FO470_09795</name>
</gene>
<accession>A0ABY3DUW6</accession>
<evidence type="ECO:0000313" key="3">
    <source>
        <dbReference type="Proteomes" id="UP000315321"/>
    </source>
</evidence>
<reference evidence="2 3" key="1">
    <citation type="submission" date="2019-07" db="EMBL/GenBank/DDBJ databases">
        <authorList>
            <person name="Grouzdev D.S."/>
        </authorList>
    </citation>
    <scope>NUCLEOTIDE SEQUENCE [LARGE SCALE GENOMIC DNA]</scope>
    <source>
        <strain evidence="2 3">3C</strain>
    </source>
</reference>
<dbReference type="InterPro" id="IPR005586">
    <property type="entry name" value="ABC_trans_aux"/>
</dbReference>
<proteinExistence type="predicted"/>
<dbReference type="SUPFAM" id="SSF159594">
    <property type="entry name" value="XCC0632-like"/>
    <property type="match status" value="1"/>
</dbReference>
<feature type="domain" description="ABC-type transport auxiliary lipoprotein component" evidence="1">
    <location>
        <begin position="62"/>
        <end position="216"/>
    </location>
</feature>
<protein>
    <submittedName>
        <fullName evidence="2">ABC transporter</fullName>
    </submittedName>
</protein>
<dbReference type="Pfam" id="PF03886">
    <property type="entry name" value="ABC_trans_aux"/>
    <property type="match status" value="1"/>
</dbReference>
<keyword evidence="3" id="KW-1185">Reference proteome</keyword>
<dbReference type="Proteomes" id="UP000315321">
    <property type="component" value="Unassembled WGS sequence"/>
</dbReference>
<sequence>MGLWGTHGGRGANVTFDETGRSKPEHRLAACASVLAVALTLGGCGALLAGGDKSVPTFDLTAPGDFSAPRRGTGLLVIGPPSALQVLDTERIVVEPAPGQITYLDRAQWSDRLPALFQARLIESFENGNRGRSVGRAGDGLSADYTLLSDLRAFGLRTSDGSAEAVVEVSVKIVASSTGRIAAAEVFRATAPAASTSGPDATRAIDAASDEVFVEIVRWASSRF</sequence>
<evidence type="ECO:0000313" key="2">
    <source>
        <dbReference type="EMBL" id="TSJ63241.1"/>
    </source>
</evidence>
<dbReference type="Gene3D" id="3.40.50.10610">
    <property type="entry name" value="ABC-type transport auxiliary lipoprotein component"/>
    <property type="match status" value="1"/>
</dbReference>
<name>A0ABY3DUW6_9HYPH</name>
<comment type="caution">
    <text evidence="2">The sequence shown here is derived from an EMBL/GenBank/DDBJ whole genome shotgun (WGS) entry which is preliminary data.</text>
</comment>
<evidence type="ECO:0000259" key="1">
    <source>
        <dbReference type="Pfam" id="PF03886"/>
    </source>
</evidence>